<gene>
    <name evidence="4" type="ORF">EVC62_03890</name>
</gene>
<organism evidence="4 5">
    <name type="scientific">Salinicola endophyticus</name>
    <dbReference type="NCBI Taxonomy" id="1949083"/>
    <lineage>
        <taxon>Bacteria</taxon>
        <taxon>Pseudomonadati</taxon>
        <taxon>Pseudomonadota</taxon>
        <taxon>Gammaproteobacteria</taxon>
        <taxon>Oceanospirillales</taxon>
        <taxon>Halomonadaceae</taxon>
        <taxon>Salinicola</taxon>
    </lineage>
</organism>
<dbReference type="RefSeq" id="WP_282235779.1">
    <property type="nucleotide sequence ID" value="NZ_CP035631.1"/>
</dbReference>
<evidence type="ECO:0000256" key="1">
    <source>
        <dbReference type="ARBA" id="ARBA00022490"/>
    </source>
</evidence>
<keyword evidence="5" id="KW-1185">Reference proteome</keyword>
<keyword evidence="1" id="KW-0963">Cytoplasm</keyword>
<dbReference type="Gene3D" id="3.40.140.10">
    <property type="entry name" value="Cytidine Deaminase, domain 2"/>
    <property type="match status" value="1"/>
</dbReference>
<dbReference type="InterPro" id="IPR003786">
    <property type="entry name" value="FdhD"/>
</dbReference>
<dbReference type="PANTHER" id="PTHR30592">
    <property type="entry name" value="FORMATE DEHYDROGENASE"/>
    <property type="match status" value="1"/>
</dbReference>
<evidence type="ECO:0000313" key="4">
    <source>
        <dbReference type="EMBL" id="WFF40709.1"/>
    </source>
</evidence>
<reference evidence="4 5" key="1">
    <citation type="submission" date="2019-01" db="EMBL/GenBank/DDBJ databases">
        <title>Genome sequence of Salinicola endophyticus REST5.</title>
        <authorList>
            <person name="Nascimento F.X."/>
        </authorList>
    </citation>
    <scope>NUCLEOTIDE SEQUENCE [LARGE SCALE GENOMIC DNA]</scope>
    <source>
        <strain evidence="4 5">REST5</strain>
    </source>
</reference>
<evidence type="ECO:0000256" key="2">
    <source>
        <dbReference type="ARBA" id="ARBA00023150"/>
    </source>
</evidence>
<dbReference type="EMBL" id="CP035631">
    <property type="protein sequence ID" value="WFF40709.1"/>
    <property type="molecule type" value="Genomic_DNA"/>
</dbReference>
<protein>
    <submittedName>
        <fullName evidence="4">Sulfurtransferase FdhD</fullName>
    </submittedName>
</protein>
<dbReference type="Proteomes" id="UP001321526">
    <property type="component" value="Chromosome"/>
</dbReference>
<accession>A0ABY8FD19</accession>
<dbReference type="InterPro" id="IPR016193">
    <property type="entry name" value="Cytidine_deaminase-like"/>
</dbReference>
<keyword evidence="2" id="KW-0501">Molybdenum cofactor biosynthesis</keyword>
<proteinExistence type="predicted"/>
<feature type="region of interest" description="Disordered" evidence="3">
    <location>
        <begin position="1"/>
        <end position="30"/>
    </location>
</feature>
<sequence length="260" mass="27508">MPQAVPQPEGDDAPDAYHDSSETDLAALPGPQERPVSILFNDTAYATVLATPDQLEALAVGFAFSEGVIDRYADIESLACENSRHGHRVRLGVAARIERRAAGQARATTTTSGCGACGVQEESQLLFGLTRLAPASPPAPTALRTGLASLEARAESGMHLALSFAADGELIAAGRDIGRHNALDKVIGEGLRQGRQAAWAMTSSRCSLELVQKSVRAGIATLATLSYPSRLAVEVARACNLTLINCHRGRRLELLSRGDR</sequence>
<evidence type="ECO:0000313" key="5">
    <source>
        <dbReference type="Proteomes" id="UP001321526"/>
    </source>
</evidence>
<dbReference type="PANTHER" id="PTHR30592:SF1">
    <property type="entry name" value="SULFUR CARRIER PROTEIN FDHD"/>
    <property type="match status" value="1"/>
</dbReference>
<dbReference type="SUPFAM" id="SSF53927">
    <property type="entry name" value="Cytidine deaminase-like"/>
    <property type="match status" value="1"/>
</dbReference>
<dbReference type="Pfam" id="PF02634">
    <property type="entry name" value="FdhD-NarQ"/>
    <property type="match status" value="1"/>
</dbReference>
<name>A0ABY8FD19_9GAMM</name>
<evidence type="ECO:0000256" key="3">
    <source>
        <dbReference type="SAM" id="MobiDB-lite"/>
    </source>
</evidence>
<dbReference type="PIRSF" id="PIRSF015626">
    <property type="entry name" value="FdhD"/>
    <property type="match status" value="1"/>
</dbReference>
<dbReference type="Gene3D" id="3.10.20.10">
    <property type="match status" value="1"/>
</dbReference>